<proteinExistence type="predicted"/>
<comment type="caution">
    <text evidence="2">The sequence shown here is derived from an EMBL/GenBank/DDBJ whole genome shotgun (WGS) entry which is preliminary data.</text>
</comment>
<dbReference type="Proteomes" id="UP000681722">
    <property type="component" value="Unassembled WGS sequence"/>
</dbReference>
<keyword evidence="5" id="KW-1185">Reference proteome</keyword>
<protein>
    <submittedName>
        <fullName evidence="2">Uncharacterized protein</fullName>
    </submittedName>
</protein>
<evidence type="ECO:0000313" key="4">
    <source>
        <dbReference type="EMBL" id="CAF4443990.1"/>
    </source>
</evidence>
<name>A0A815Z2N8_9BILA</name>
<evidence type="ECO:0000313" key="2">
    <source>
        <dbReference type="EMBL" id="CAF1577862.1"/>
    </source>
</evidence>
<accession>A0A815Z2N8</accession>
<organism evidence="2 5">
    <name type="scientific">Didymodactylos carnosus</name>
    <dbReference type="NCBI Taxonomy" id="1234261"/>
    <lineage>
        <taxon>Eukaryota</taxon>
        <taxon>Metazoa</taxon>
        <taxon>Spiralia</taxon>
        <taxon>Gnathifera</taxon>
        <taxon>Rotifera</taxon>
        <taxon>Eurotatoria</taxon>
        <taxon>Bdelloidea</taxon>
        <taxon>Philodinida</taxon>
        <taxon>Philodinidae</taxon>
        <taxon>Didymodactylos</taxon>
    </lineage>
</organism>
<dbReference type="EMBL" id="CAJOBA010046515">
    <property type="protein sequence ID" value="CAF4190489.1"/>
    <property type="molecule type" value="Genomic_DNA"/>
</dbReference>
<dbReference type="EMBL" id="CAJNOQ010031054">
    <property type="protein sequence ID" value="CAF1577862.1"/>
    <property type="molecule type" value="Genomic_DNA"/>
</dbReference>
<evidence type="ECO:0000313" key="1">
    <source>
        <dbReference type="EMBL" id="CAF1382105.1"/>
    </source>
</evidence>
<dbReference type="AlphaFoldDB" id="A0A815Z2N8"/>
<sequence length="191" mass="21725">MMFMQQQRNDHYSHQQFCYQSHADYANQGRSNHLQQPADLSIRVQAVKMSTPAFTHSCGPAMDHDLRNHPGVANNLPCFIIQYDSNISPRDLPFSVIASASIHEYFMQCGVSINPFTVAVSSGTHELKLGVNNKEGYCSLIFTDKQLTSVNKKRITVVKFKFVPDYFTLIIRYVPTTFNVTQVKEEMKPSI</sequence>
<dbReference type="Proteomes" id="UP000677228">
    <property type="component" value="Unassembled WGS sequence"/>
</dbReference>
<gene>
    <name evidence="2" type="ORF">GPM918_LOCUS40873</name>
    <name evidence="1" type="ORF">OVA965_LOCUS32159</name>
    <name evidence="4" type="ORF">SRO942_LOCUS41858</name>
    <name evidence="3" type="ORF">TMI583_LOCUS33013</name>
</gene>
<dbReference type="EMBL" id="CAJNOK010024821">
    <property type="protein sequence ID" value="CAF1382105.1"/>
    <property type="molecule type" value="Genomic_DNA"/>
</dbReference>
<dbReference type="EMBL" id="CAJOBC010096963">
    <property type="protein sequence ID" value="CAF4443990.1"/>
    <property type="molecule type" value="Genomic_DNA"/>
</dbReference>
<dbReference type="Proteomes" id="UP000663829">
    <property type="component" value="Unassembled WGS sequence"/>
</dbReference>
<reference evidence="2" key="1">
    <citation type="submission" date="2021-02" db="EMBL/GenBank/DDBJ databases">
        <authorList>
            <person name="Nowell W R."/>
        </authorList>
    </citation>
    <scope>NUCLEOTIDE SEQUENCE</scope>
</reference>
<evidence type="ECO:0000313" key="5">
    <source>
        <dbReference type="Proteomes" id="UP000663829"/>
    </source>
</evidence>
<evidence type="ECO:0000313" key="3">
    <source>
        <dbReference type="EMBL" id="CAF4190489.1"/>
    </source>
</evidence>
<dbReference type="Proteomes" id="UP000682733">
    <property type="component" value="Unassembled WGS sequence"/>
</dbReference>